<name>A0AAV2VN48_9VIBR</name>
<reference evidence="1 2" key="1">
    <citation type="journal article" date="2013" name="ISME J.">
        <title>Comparative genomics of pathogenic lineages of Vibrio nigripulchritudo identifies virulence-associated traits.</title>
        <authorList>
            <person name="Goudenege D."/>
            <person name="Labreuche Y."/>
            <person name="Krin E."/>
            <person name="Ansquer D."/>
            <person name="Mangenot S."/>
            <person name="Calteau A."/>
            <person name="Medigue C."/>
            <person name="Mazel D."/>
            <person name="Polz M.F."/>
            <person name="Le Roux F."/>
        </authorList>
    </citation>
    <scope>NUCLEOTIDE SEQUENCE [LARGE SCALE GENOMIC DNA]</scope>
    <source>
        <strain evidence="1 2">SOn1</strain>
    </source>
</reference>
<evidence type="ECO:0008006" key="3">
    <source>
        <dbReference type="Google" id="ProtNLM"/>
    </source>
</evidence>
<comment type="caution">
    <text evidence="1">The sequence shown here is derived from an EMBL/GenBank/DDBJ whole genome shotgun (WGS) entry which is preliminary data.</text>
</comment>
<dbReference type="Gene3D" id="3.40.630.30">
    <property type="match status" value="1"/>
</dbReference>
<dbReference type="EMBL" id="CAOF01000075">
    <property type="protein sequence ID" value="CCO46065.1"/>
    <property type="molecule type" value="Genomic_DNA"/>
</dbReference>
<dbReference type="AlphaFoldDB" id="A0AAV2VN48"/>
<gene>
    <name evidence="1" type="ORF">VIBNISOn1_1660004</name>
</gene>
<organism evidence="1 2">
    <name type="scientific">Vibrio nigripulchritudo SOn1</name>
    <dbReference type="NCBI Taxonomy" id="1238450"/>
    <lineage>
        <taxon>Bacteria</taxon>
        <taxon>Pseudomonadati</taxon>
        <taxon>Pseudomonadota</taxon>
        <taxon>Gammaproteobacteria</taxon>
        <taxon>Vibrionales</taxon>
        <taxon>Vibrionaceae</taxon>
        <taxon>Vibrio</taxon>
    </lineage>
</organism>
<accession>A0AAV2VN48</accession>
<dbReference type="Proteomes" id="UP000018211">
    <property type="component" value="Unassembled WGS sequence"/>
</dbReference>
<dbReference type="RefSeq" id="WP_022611317.1">
    <property type="nucleotide sequence ID" value="NZ_LK391965.1"/>
</dbReference>
<proteinExistence type="predicted"/>
<evidence type="ECO:0000313" key="1">
    <source>
        <dbReference type="EMBL" id="CCO46065.1"/>
    </source>
</evidence>
<dbReference type="InterPro" id="IPR016181">
    <property type="entry name" value="Acyl_CoA_acyltransferase"/>
</dbReference>
<protein>
    <recommendedName>
        <fullName evidence="3">Flavodoxin</fullName>
    </recommendedName>
</protein>
<evidence type="ECO:0000313" key="2">
    <source>
        <dbReference type="Proteomes" id="UP000018211"/>
    </source>
</evidence>
<dbReference type="SUPFAM" id="SSF55729">
    <property type="entry name" value="Acyl-CoA N-acyltransferases (Nat)"/>
    <property type="match status" value="1"/>
</dbReference>
<sequence length="175" mass="20235">MTIQNDQILNLVTRKNAWLSSQVDVEFPTKESIAGRELYRTSQSNKSYSEEKASDFEAVADELYIVDFHRLTICFAMLSAKHWESESDQALMIEFLTQIILEPDFPIIIAFKNGEPVGCALSTLHNNEILISDIYLEDFTSEKYINLVQQLINFISNNFDAEKYYVEHHNFHTQG</sequence>